<dbReference type="PANTHER" id="PTHR13693:SF3">
    <property type="entry name" value="LD36009P"/>
    <property type="match status" value="1"/>
</dbReference>
<dbReference type="Proteomes" id="UP000548476">
    <property type="component" value="Unassembled WGS sequence"/>
</dbReference>
<dbReference type="InterPro" id="IPR015422">
    <property type="entry name" value="PyrdxlP-dep_Trfase_small"/>
</dbReference>
<dbReference type="RefSeq" id="WP_184788412.1">
    <property type="nucleotide sequence ID" value="NZ_BONT01000083.1"/>
</dbReference>
<dbReference type="SUPFAM" id="SSF53383">
    <property type="entry name" value="PLP-dependent transferases"/>
    <property type="match status" value="1"/>
</dbReference>
<dbReference type="InterPro" id="IPR015424">
    <property type="entry name" value="PyrdxlP-dep_Trfase"/>
</dbReference>
<reference evidence="6 7" key="1">
    <citation type="submission" date="2020-08" db="EMBL/GenBank/DDBJ databases">
        <title>Genomic Encyclopedia of Type Strains, Phase IV (KMG-IV): sequencing the most valuable type-strain genomes for metagenomic binning, comparative biology and taxonomic classification.</title>
        <authorList>
            <person name="Goeker M."/>
        </authorList>
    </citation>
    <scope>NUCLEOTIDE SEQUENCE [LARGE SCALE GENOMIC DNA]</scope>
    <source>
        <strain evidence="6 7">YIM 65646</strain>
    </source>
</reference>
<name>A0A841FQJ6_9ACTN</name>
<evidence type="ECO:0000256" key="3">
    <source>
        <dbReference type="ARBA" id="ARBA00022679"/>
    </source>
</evidence>
<dbReference type="GO" id="GO:0030170">
    <property type="term" value="F:pyridoxal phosphate binding"/>
    <property type="evidence" value="ECO:0007669"/>
    <property type="project" value="InterPro"/>
</dbReference>
<dbReference type="InterPro" id="IPR015421">
    <property type="entry name" value="PyrdxlP-dep_Trfase_major"/>
</dbReference>
<dbReference type="GO" id="GO:0008710">
    <property type="term" value="F:8-amino-7-oxononanoate synthase activity"/>
    <property type="evidence" value="ECO:0007669"/>
    <property type="project" value="UniProtKB-EC"/>
</dbReference>
<gene>
    <name evidence="6" type="ORF">HNR73_003391</name>
</gene>
<evidence type="ECO:0000259" key="5">
    <source>
        <dbReference type="Pfam" id="PF00155"/>
    </source>
</evidence>
<comment type="cofactor">
    <cofactor evidence="1">
        <name>pyridoxal 5'-phosphate</name>
        <dbReference type="ChEBI" id="CHEBI:597326"/>
    </cofactor>
</comment>
<comment type="catalytic activity">
    <reaction evidence="4">
        <text>6-carboxyhexanoyl-[ACP] + L-alanine + H(+) = (8S)-8-amino-7-oxononanoate + holo-[ACP] + CO2</text>
        <dbReference type="Rhea" id="RHEA:42288"/>
        <dbReference type="Rhea" id="RHEA-COMP:9685"/>
        <dbReference type="Rhea" id="RHEA-COMP:9955"/>
        <dbReference type="ChEBI" id="CHEBI:15378"/>
        <dbReference type="ChEBI" id="CHEBI:16526"/>
        <dbReference type="ChEBI" id="CHEBI:57972"/>
        <dbReference type="ChEBI" id="CHEBI:64479"/>
        <dbReference type="ChEBI" id="CHEBI:78846"/>
        <dbReference type="ChEBI" id="CHEBI:149468"/>
        <dbReference type="EC" id="2.3.1.47"/>
    </reaction>
</comment>
<accession>A0A841FQJ6</accession>
<dbReference type="AlphaFoldDB" id="A0A841FQJ6"/>
<dbReference type="EC" id="2.3.1.47" evidence="2"/>
<proteinExistence type="predicted"/>
<dbReference type="InterPro" id="IPR050087">
    <property type="entry name" value="AON_synthase_class-II"/>
</dbReference>
<evidence type="ECO:0000256" key="1">
    <source>
        <dbReference type="ARBA" id="ARBA00001933"/>
    </source>
</evidence>
<sequence>MADLFDKCAASTERAAGMRATRSFPYGKPVEARDGTVVTVDGRRVIMAGSNDYLGLATDARVVAGAVAATEKYGASCTGAPIMTGTIALHRELEERLAAFLGREAAVVATTGFQTNLALATLLGRDDVVFADAANHASLVDAARLGFARHHRYRHGDTAHLERLLAGSDARGGGLIVTDGLFSMEGDVCDLPTLVDLAGRYHARLAVDCAHDIGLLGPGGRGVPAMFGLESRVDIVTGTFSKCLGSTGGFIAAERGVVDFFRHHARSIVFSAGLPPASTGAALAALDVMEAEPERRERAFALASRMRDGLRGLDLAVGGGDTPIVPVHVGDDFVCRRLWWELLGEGVFVNAVSSPGVPVGRELVRVCVTAGHSEAQVDRVVDAFARAAARVGLGAEAGAGAGAGAGVGTVAGER</sequence>
<dbReference type="InterPro" id="IPR004839">
    <property type="entry name" value="Aminotransferase_I/II_large"/>
</dbReference>
<keyword evidence="3" id="KW-0808">Transferase</keyword>
<evidence type="ECO:0000256" key="2">
    <source>
        <dbReference type="ARBA" id="ARBA00013187"/>
    </source>
</evidence>
<dbReference type="Gene3D" id="3.40.640.10">
    <property type="entry name" value="Type I PLP-dependent aspartate aminotransferase-like (Major domain)"/>
    <property type="match status" value="1"/>
</dbReference>
<comment type="caution">
    <text evidence="6">The sequence shown here is derived from an EMBL/GenBank/DDBJ whole genome shotgun (WGS) entry which is preliminary data.</text>
</comment>
<dbReference type="Gene3D" id="3.90.1150.10">
    <property type="entry name" value="Aspartate Aminotransferase, domain 1"/>
    <property type="match status" value="1"/>
</dbReference>
<evidence type="ECO:0000256" key="4">
    <source>
        <dbReference type="ARBA" id="ARBA00047715"/>
    </source>
</evidence>
<keyword evidence="7" id="KW-1185">Reference proteome</keyword>
<evidence type="ECO:0000313" key="6">
    <source>
        <dbReference type="EMBL" id="MBB6035527.1"/>
    </source>
</evidence>
<dbReference type="EMBL" id="JACHGT010000007">
    <property type="protein sequence ID" value="MBB6035527.1"/>
    <property type="molecule type" value="Genomic_DNA"/>
</dbReference>
<organism evidence="6 7">
    <name type="scientific">Phytomonospora endophytica</name>
    <dbReference type="NCBI Taxonomy" id="714109"/>
    <lineage>
        <taxon>Bacteria</taxon>
        <taxon>Bacillati</taxon>
        <taxon>Actinomycetota</taxon>
        <taxon>Actinomycetes</taxon>
        <taxon>Micromonosporales</taxon>
        <taxon>Micromonosporaceae</taxon>
        <taxon>Phytomonospora</taxon>
    </lineage>
</organism>
<dbReference type="PANTHER" id="PTHR13693">
    <property type="entry name" value="CLASS II AMINOTRANSFERASE/8-AMINO-7-OXONONANOATE SYNTHASE"/>
    <property type="match status" value="1"/>
</dbReference>
<dbReference type="Pfam" id="PF00155">
    <property type="entry name" value="Aminotran_1_2"/>
    <property type="match status" value="1"/>
</dbReference>
<protein>
    <recommendedName>
        <fullName evidence="2">8-amino-7-oxononanoate synthase</fullName>
        <ecNumber evidence="2">2.3.1.47</ecNumber>
    </recommendedName>
</protein>
<evidence type="ECO:0000313" key="7">
    <source>
        <dbReference type="Proteomes" id="UP000548476"/>
    </source>
</evidence>
<feature type="domain" description="Aminotransferase class I/classII large" evidence="5">
    <location>
        <begin position="48"/>
        <end position="384"/>
    </location>
</feature>